<keyword evidence="2" id="KW-0843">Virulence</keyword>
<evidence type="ECO:0000256" key="1">
    <source>
        <dbReference type="ARBA" id="ARBA00022669"/>
    </source>
</evidence>
<evidence type="ECO:0000313" key="5">
    <source>
        <dbReference type="Proteomes" id="UP001610334"/>
    </source>
</evidence>
<comment type="caution">
    <text evidence="4">The sequence shown here is derived from an EMBL/GenBank/DDBJ whole genome shotgun (WGS) entry which is preliminary data.</text>
</comment>
<keyword evidence="5" id="KW-1185">Reference proteome</keyword>
<name>A0ABR4GUZ0_9EURO</name>
<organism evidence="4 5">
    <name type="scientific">Aspergillus granulosus</name>
    <dbReference type="NCBI Taxonomy" id="176169"/>
    <lineage>
        <taxon>Eukaryota</taxon>
        <taxon>Fungi</taxon>
        <taxon>Dikarya</taxon>
        <taxon>Ascomycota</taxon>
        <taxon>Pezizomycotina</taxon>
        <taxon>Eurotiomycetes</taxon>
        <taxon>Eurotiomycetidae</taxon>
        <taxon>Eurotiales</taxon>
        <taxon>Aspergillaceae</taxon>
        <taxon>Aspergillus</taxon>
        <taxon>Aspergillus subgen. Nidulantes</taxon>
    </lineage>
</organism>
<dbReference type="Gene3D" id="3.20.20.80">
    <property type="entry name" value="Glycosidases"/>
    <property type="match status" value="1"/>
</dbReference>
<protein>
    <recommendedName>
        <fullName evidence="6">Chitinase</fullName>
    </recommendedName>
</protein>
<sequence length="120" mass="13245">MSYDLHGAWDGHSDWVEPELNSHTNLTEITNALDLLWRNNIEPDEVVLGIAFYARVFAASNPSCMEPGCLSLAGTPGFAATRWGSCSIPRLLRPWRSSRSSPHLTRMPQSKSSSLTRTSG</sequence>
<accession>A0ABR4GUZ0</accession>
<dbReference type="EMBL" id="JBFXLT010000191">
    <property type="protein sequence ID" value="KAL2802320.1"/>
    <property type="molecule type" value="Genomic_DNA"/>
</dbReference>
<evidence type="ECO:0000313" key="4">
    <source>
        <dbReference type="EMBL" id="KAL2802320.1"/>
    </source>
</evidence>
<dbReference type="Gene3D" id="3.10.50.10">
    <property type="match status" value="1"/>
</dbReference>
<proteinExistence type="predicted"/>
<feature type="region of interest" description="Disordered" evidence="3">
    <location>
        <begin position="96"/>
        <end position="120"/>
    </location>
</feature>
<evidence type="ECO:0000256" key="3">
    <source>
        <dbReference type="SAM" id="MobiDB-lite"/>
    </source>
</evidence>
<gene>
    <name evidence="4" type="ORF">BJX63DRAFT_415312</name>
</gene>
<dbReference type="SUPFAM" id="SSF51445">
    <property type="entry name" value="(Trans)glycosidases"/>
    <property type="match status" value="1"/>
</dbReference>
<dbReference type="PANTHER" id="PTHR47700">
    <property type="entry name" value="V CHITINASE, PUTATIVE (AFU_ORTHOLOGUE AFUA_6G13720)-RELATED"/>
    <property type="match status" value="1"/>
</dbReference>
<dbReference type="PANTHER" id="PTHR47700:SF2">
    <property type="entry name" value="CHITINASE"/>
    <property type="match status" value="1"/>
</dbReference>
<dbReference type="InterPro" id="IPR017853">
    <property type="entry name" value="GH"/>
</dbReference>
<reference evidence="4 5" key="1">
    <citation type="submission" date="2024-07" db="EMBL/GenBank/DDBJ databases">
        <title>Section-level genome sequencing and comparative genomics of Aspergillus sections Usti and Cavernicolus.</title>
        <authorList>
            <consortium name="Lawrence Berkeley National Laboratory"/>
            <person name="Nybo J.L."/>
            <person name="Vesth T.C."/>
            <person name="Theobald S."/>
            <person name="Frisvad J.C."/>
            <person name="Larsen T.O."/>
            <person name="Kjaerboelling I."/>
            <person name="Rothschild-Mancinelli K."/>
            <person name="Lyhne E.K."/>
            <person name="Kogle M.E."/>
            <person name="Barry K."/>
            <person name="Clum A."/>
            <person name="Na H."/>
            <person name="Ledsgaard L."/>
            <person name="Lin J."/>
            <person name="Lipzen A."/>
            <person name="Kuo A."/>
            <person name="Riley R."/>
            <person name="Mondo S."/>
            <person name="Labutti K."/>
            <person name="Haridas S."/>
            <person name="Pangalinan J."/>
            <person name="Salamov A.A."/>
            <person name="Simmons B.A."/>
            <person name="Magnuson J.K."/>
            <person name="Chen J."/>
            <person name="Drula E."/>
            <person name="Henrissat B."/>
            <person name="Wiebenga A."/>
            <person name="Lubbers R.J."/>
            <person name="Gomes A.C."/>
            <person name="Makela M.R."/>
            <person name="Stajich J."/>
            <person name="Grigoriev I.V."/>
            <person name="Mortensen U.H."/>
            <person name="De Vries R.P."/>
            <person name="Baker S.E."/>
            <person name="Andersen M.R."/>
        </authorList>
    </citation>
    <scope>NUCLEOTIDE SEQUENCE [LARGE SCALE GENOMIC DNA]</scope>
    <source>
        <strain evidence="4 5">CBS 588.65</strain>
    </source>
</reference>
<evidence type="ECO:0000256" key="2">
    <source>
        <dbReference type="ARBA" id="ARBA00023026"/>
    </source>
</evidence>
<keyword evidence="1" id="KW-0147">Chitin-binding</keyword>
<dbReference type="InterPro" id="IPR029070">
    <property type="entry name" value="Chitinase_insertion_sf"/>
</dbReference>
<dbReference type="InterPro" id="IPR053214">
    <property type="entry name" value="LysM12-like"/>
</dbReference>
<feature type="compositionally biased region" description="Polar residues" evidence="3">
    <location>
        <begin position="107"/>
        <end position="120"/>
    </location>
</feature>
<evidence type="ECO:0008006" key="6">
    <source>
        <dbReference type="Google" id="ProtNLM"/>
    </source>
</evidence>
<dbReference type="Proteomes" id="UP001610334">
    <property type="component" value="Unassembled WGS sequence"/>
</dbReference>